<protein>
    <submittedName>
        <fullName evidence="1">Uncharacterized protein</fullName>
    </submittedName>
</protein>
<comment type="caution">
    <text evidence="1">The sequence shown here is derived from an EMBL/GenBank/DDBJ whole genome shotgun (WGS) entry which is preliminary data.</text>
</comment>
<dbReference type="Proteomes" id="UP000051682">
    <property type="component" value="Unassembled WGS sequence"/>
</dbReference>
<dbReference type="OrthoDB" id="1252358at2"/>
<dbReference type="SUPFAM" id="SSF48371">
    <property type="entry name" value="ARM repeat"/>
    <property type="match status" value="1"/>
</dbReference>
<keyword evidence="2" id="KW-1185">Reference proteome</keyword>
<evidence type="ECO:0000313" key="2">
    <source>
        <dbReference type="Proteomes" id="UP000051682"/>
    </source>
</evidence>
<organism evidence="1 2">
    <name type="scientific">Chryseobacterium aquaticum</name>
    <dbReference type="NCBI Taxonomy" id="452084"/>
    <lineage>
        <taxon>Bacteria</taxon>
        <taxon>Pseudomonadati</taxon>
        <taxon>Bacteroidota</taxon>
        <taxon>Flavobacteriia</taxon>
        <taxon>Flavobacteriales</taxon>
        <taxon>Weeksellaceae</taxon>
        <taxon>Chryseobacterium group</taxon>
        <taxon>Chryseobacterium</taxon>
    </lineage>
</organism>
<gene>
    <name evidence="1" type="ORF">AR438_11025</name>
</gene>
<proteinExistence type="predicted"/>
<name>A0A0Q3LSE8_9FLAO</name>
<evidence type="ECO:0000313" key="1">
    <source>
        <dbReference type="EMBL" id="KQK26105.1"/>
    </source>
</evidence>
<dbReference type="RefSeq" id="WP_056015147.1">
    <property type="nucleotide sequence ID" value="NZ_LLYZ01000005.1"/>
</dbReference>
<dbReference type="InterPro" id="IPR016024">
    <property type="entry name" value="ARM-type_fold"/>
</dbReference>
<dbReference type="EMBL" id="LLYZ01000005">
    <property type="protein sequence ID" value="KQK26105.1"/>
    <property type="molecule type" value="Genomic_DNA"/>
</dbReference>
<dbReference type="STRING" id="452084.AR438_11025"/>
<sequence length="646" mass="74704">MDKSLNSFVDFLIDQKKLRFSVDEFPIDTALINNGIVKIENGQGSISDFGMVTKSLLEKYMQRLNISIGRSFEENVQFIADMEKDFICKGFTSDYLELEKEIWRLIIKESNDSQECSFSEYLNSIDPDNLPEGFYQFMEAYSILLPELNLSEDDIIDNFFTLTDVTKSETQYSLDLDNVLNGISRLCKNDYDRGLSLLQKSLDHQNRKDILISAVVTGLFENKGSQFYRSILKKLIAEKKNQIPVFFGLSNVTNPSDTDCELFIDLIKEYRGEEKITTAILSLAFSVLKTKHSTYHPFCLQELDSAVVNESAAYYILHNINRTDISKDKKTDLIVKLIHQDYFSTEKYITQIARSVRLLKDLESFKKIMMSIIGVSPYTHFIKKFQTFLQHIDKTEIDKLIIELLTDNAASKRFIGLEIFHEMSRLDPYRFTLDILTLAPISQYKLWMALTGDFHQPKDRLTALLPLLNSESELVRESFLCKLEEISEDYGGQVLDILVENLVDDNPDQRTAMKRIKNYISDFYDRHTIAKNALSEINPYQTHSKYIIKFNYLFHKNMNKSIDRGAREDSFLSLLGANTVQLSKGGGYRFGPKKEIAQLGSFASSFTMPRSYFIDPNQYDMEIGMLIRQDWKDEEFAELLKVIENE</sequence>
<dbReference type="AlphaFoldDB" id="A0A0Q3LSE8"/>
<reference evidence="1 2" key="1">
    <citation type="submission" date="2015-10" db="EMBL/GenBank/DDBJ databases">
        <title>Chryseobacterium aquaticum genome.</title>
        <authorList>
            <person name="Newman J.D."/>
            <person name="Ferguson M.B."/>
            <person name="Miller J.R."/>
        </authorList>
    </citation>
    <scope>NUCLEOTIDE SEQUENCE [LARGE SCALE GENOMIC DNA]</scope>
    <source>
        <strain evidence="1 2">KCTC 12483</strain>
    </source>
</reference>
<accession>A0A0Q3LSE8</accession>